<sequence>MNYNQRRKRYKLIIIVKSSPNNAARRIRLRHHLKNQTVKLKSSVGLLFSLGVPADTGNRSKLLGAISDEANRFDDIILTDFIDSYYNLTLKTYLNIRFAHVACRNASPLFGFMDDDHGINLHALLDYFNTFDREEKHQGQLRHSIFGQIHQRPPVLREPRHKWAVTRSDMPFSMYPDYASGPCYFIGAEAVASLSIATAFTKSFPLEDVYLQQKATWMHPQPPMPMDPYPDERPGIRINCRSDGHLLNIRLMQATMRVSTTTVYDLLFLNVYALNTNTEAGMQRSMEMIATGCANVGLTVCMLYRNTRIDEEVARRISKAS</sequence>
<organism evidence="11 12">
    <name type="scientific">Dibothriocephalus latus</name>
    <name type="common">Fish tapeworm</name>
    <name type="synonym">Diphyllobothrium latum</name>
    <dbReference type="NCBI Taxonomy" id="60516"/>
    <lineage>
        <taxon>Eukaryota</taxon>
        <taxon>Metazoa</taxon>
        <taxon>Spiralia</taxon>
        <taxon>Lophotrochozoa</taxon>
        <taxon>Platyhelminthes</taxon>
        <taxon>Cestoda</taxon>
        <taxon>Eucestoda</taxon>
        <taxon>Diphyllobothriidea</taxon>
        <taxon>Diphyllobothriidae</taxon>
        <taxon>Dibothriocephalus</taxon>
    </lineage>
</organism>
<name>A0A3P6TIW7_DIBLA</name>
<evidence type="ECO:0000256" key="2">
    <source>
        <dbReference type="ARBA" id="ARBA00008661"/>
    </source>
</evidence>
<keyword evidence="4" id="KW-0808">Transferase</keyword>
<comment type="similarity">
    <text evidence="2 10">Belongs to the glycosyltransferase 31 family.</text>
</comment>
<dbReference type="GO" id="GO:0016758">
    <property type="term" value="F:hexosyltransferase activity"/>
    <property type="evidence" value="ECO:0007669"/>
    <property type="project" value="InterPro"/>
</dbReference>
<comment type="subcellular location">
    <subcellularLocation>
        <location evidence="1 10">Golgi apparatus membrane</location>
        <topology evidence="1 10">Single-pass type II membrane protein</topology>
    </subcellularLocation>
</comment>
<accession>A0A3P6TIW7</accession>
<keyword evidence="6" id="KW-0735">Signal-anchor</keyword>
<evidence type="ECO:0000313" key="12">
    <source>
        <dbReference type="Proteomes" id="UP000281553"/>
    </source>
</evidence>
<dbReference type="PANTHER" id="PTHR11214">
    <property type="entry name" value="BETA-1,3-N-ACETYLGLUCOSAMINYLTRANSFERASE"/>
    <property type="match status" value="1"/>
</dbReference>
<dbReference type="EC" id="2.4.1.-" evidence="10"/>
<evidence type="ECO:0000256" key="6">
    <source>
        <dbReference type="ARBA" id="ARBA00022968"/>
    </source>
</evidence>
<evidence type="ECO:0000256" key="4">
    <source>
        <dbReference type="ARBA" id="ARBA00022679"/>
    </source>
</evidence>
<dbReference type="AlphaFoldDB" id="A0A3P6TIW7"/>
<proteinExistence type="inferred from homology"/>
<evidence type="ECO:0000256" key="10">
    <source>
        <dbReference type="RuleBase" id="RU363063"/>
    </source>
</evidence>
<dbReference type="GO" id="GO:0008194">
    <property type="term" value="F:UDP-glycosyltransferase activity"/>
    <property type="evidence" value="ECO:0007669"/>
    <property type="project" value="TreeGrafter"/>
</dbReference>
<gene>
    <name evidence="11" type="ORF">DILT_LOCUS3158</name>
</gene>
<dbReference type="InterPro" id="IPR002659">
    <property type="entry name" value="Glyco_trans_31"/>
</dbReference>
<evidence type="ECO:0000256" key="7">
    <source>
        <dbReference type="ARBA" id="ARBA00022989"/>
    </source>
</evidence>
<dbReference type="Pfam" id="PF01762">
    <property type="entry name" value="Galactosyl_T"/>
    <property type="match status" value="1"/>
</dbReference>
<evidence type="ECO:0000256" key="8">
    <source>
        <dbReference type="ARBA" id="ARBA00023034"/>
    </source>
</evidence>
<dbReference type="EMBL" id="UYRU01043231">
    <property type="protein sequence ID" value="VDK80895.1"/>
    <property type="molecule type" value="Genomic_DNA"/>
</dbReference>
<keyword evidence="9" id="KW-0472">Membrane</keyword>
<evidence type="ECO:0000313" key="11">
    <source>
        <dbReference type="EMBL" id="VDK80895.1"/>
    </source>
</evidence>
<dbReference type="PANTHER" id="PTHR11214:SF349">
    <property type="entry name" value="BETA-1,3-GALACTOSYLTRANSFERASE BRN"/>
    <property type="match status" value="1"/>
</dbReference>
<keyword evidence="7" id="KW-1133">Transmembrane helix</keyword>
<dbReference type="OrthoDB" id="2139606at2759"/>
<keyword evidence="5" id="KW-0812">Transmembrane</keyword>
<reference evidence="11 12" key="1">
    <citation type="submission" date="2018-11" db="EMBL/GenBank/DDBJ databases">
        <authorList>
            <consortium name="Pathogen Informatics"/>
        </authorList>
    </citation>
    <scope>NUCLEOTIDE SEQUENCE [LARGE SCALE GENOMIC DNA]</scope>
</reference>
<dbReference type="GO" id="GO:0006493">
    <property type="term" value="P:protein O-linked glycosylation"/>
    <property type="evidence" value="ECO:0007669"/>
    <property type="project" value="TreeGrafter"/>
</dbReference>
<dbReference type="GO" id="GO:0000139">
    <property type="term" value="C:Golgi membrane"/>
    <property type="evidence" value="ECO:0007669"/>
    <property type="project" value="UniProtKB-SubCell"/>
</dbReference>
<keyword evidence="3 10" id="KW-0328">Glycosyltransferase</keyword>
<keyword evidence="12" id="KW-1185">Reference proteome</keyword>
<protein>
    <recommendedName>
        <fullName evidence="10">Hexosyltransferase</fullName>
        <ecNumber evidence="10">2.4.1.-</ecNumber>
    </recommendedName>
</protein>
<evidence type="ECO:0000256" key="9">
    <source>
        <dbReference type="ARBA" id="ARBA00023136"/>
    </source>
</evidence>
<dbReference type="Proteomes" id="UP000281553">
    <property type="component" value="Unassembled WGS sequence"/>
</dbReference>
<keyword evidence="8 10" id="KW-0333">Golgi apparatus</keyword>
<evidence type="ECO:0000256" key="1">
    <source>
        <dbReference type="ARBA" id="ARBA00004323"/>
    </source>
</evidence>
<evidence type="ECO:0000256" key="3">
    <source>
        <dbReference type="ARBA" id="ARBA00022676"/>
    </source>
</evidence>
<evidence type="ECO:0000256" key="5">
    <source>
        <dbReference type="ARBA" id="ARBA00022692"/>
    </source>
</evidence>